<sequence>MWKCSVLALAAFVIAINGQEEWLQVDIIDQGPVRGRIDPAGGLYRFYNIPYATAPTGRDKFKAPLPAPGWTEIRDTVDEIIRCPQNNHISAPEDCLVANVYVPDTTDKNLPVVVSIHGGAYQTGVGNNRIYKNLVRDNKLIMVTFNYRLAVHGFLCLGTEDVPGNAGLKDQVAALRWVQKNIANFGGNPQDVTISACSAGGGSADMLTLSSITQGLFQKAIVGSGCSTGAVGVQIDPIENAKTYAKLLNFNDVDNMEALEEFYRTASFQTLTSEQQAITNNEDVAIMFSPCVEKDVGQERVIMEAPMTVIKTGNYTKVPLLYGFANMEGLMRFPFYNTWKDKMNEKFSDFMPAELHFENATVKERVAQEVKEFYFGDKPVGDETILNYIDFFTDVLFGYPMVNQLGARVESLGDTIYLYEYAFVEDKTPPILDTDVKGSGHCDQTQVLGDQPNASPEFAAMASIVRQYFVNFIKTGNPTPPGSGLATWIPANAKRAPHMLLGNVQQLRYDILTAADGKNRGVFWDAIYEKYYRGPVLSVEAEEPVPGGTVTLVISKCVLFAVVLLSAVFNM</sequence>
<dbReference type="EMBL" id="LR824006">
    <property type="protein sequence ID" value="CAH0600394.1"/>
    <property type="molecule type" value="Genomic_DNA"/>
</dbReference>
<keyword evidence="1" id="KW-0325">Glycoprotein</keyword>
<evidence type="ECO:0000256" key="1">
    <source>
        <dbReference type="ARBA" id="ARBA00023180"/>
    </source>
</evidence>
<protein>
    <recommendedName>
        <fullName evidence="4">Carboxylesterase type B domain-containing protein</fullName>
    </recommendedName>
</protein>
<feature type="signal peptide" evidence="3">
    <location>
        <begin position="1"/>
        <end position="18"/>
    </location>
</feature>
<dbReference type="SUPFAM" id="SSF53474">
    <property type="entry name" value="alpha/beta-Hydrolases"/>
    <property type="match status" value="1"/>
</dbReference>
<keyword evidence="6" id="KW-1185">Reference proteome</keyword>
<keyword evidence="2" id="KW-0812">Transmembrane</keyword>
<evidence type="ECO:0000313" key="6">
    <source>
        <dbReference type="Proteomes" id="UP001154114"/>
    </source>
</evidence>
<dbReference type="InterPro" id="IPR002018">
    <property type="entry name" value="CarbesteraseB"/>
</dbReference>
<organism evidence="5 6">
    <name type="scientific">Chrysodeixis includens</name>
    <name type="common">Soybean looper</name>
    <name type="synonym">Pseudoplusia includens</name>
    <dbReference type="NCBI Taxonomy" id="689277"/>
    <lineage>
        <taxon>Eukaryota</taxon>
        <taxon>Metazoa</taxon>
        <taxon>Ecdysozoa</taxon>
        <taxon>Arthropoda</taxon>
        <taxon>Hexapoda</taxon>
        <taxon>Insecta</taxon>
        <taxon>Pterygota</taxon>
        <taxon>Neoptera</taxon>
        <taxon>Endopterygota</taxon>
        <taxon>Lepidoptera</taxon>
        <taxon>Glossata</taxon>
        <taxon>Ditrysia</taxon>
        <taxon>Noctuoidea</taxon>
        <taxon>Noctuidae</taxon>
        <taxon>Plusiinae</taxon>
        <taxon>Chrysodeixis</taxon>
    </lineage>
</organism>
<dbReference type="Proteomes" id="UP001154114">
    <property type="component" value="Chromosome 3"/>
</dbReference>
<evidence type="ECO:0000256" key="2">
    <source>
        <dbReference type="SAM" id="Phobius"/>
    </source>
</evidence>
<gene>
    <name evidence="5" type="ORF">CINC_LOCUS9344</name>
</gene>
<accession>A0A9P0FVE0</accession>
<evidence type="ECO:0000313" key="5">
    <source>
        <dbReference type="EMBL" id="CAH0600394.1"/>
    </source>
</evidence>
<dbReference type="OrthoDB" id="3200163at2759"/>
<feature type="domain" description="Carboxylesterase type B" evidence="4">
    <location>
        <begin position="28"/>
        <end position="506"/>
    </location>
</feature>
<name>A0A9P0FVE0_CHRIL</name>
<keyword evidence="3" id="KW-0732">Signal</keyword>
<keyword evidence="2" id="KW-1133">Transmembrane helix</keyword>
<dbReference type="Pfam" id="PF00135">
    <property type="entry name" value="COesterase"/>
    <property type="match status" value="1"/>
</dbReference>
<feature type="chain" id="PRO_5040150412" description="Carboxylesterase type B domain-containing protein" evidence="3">
    <location>
        <begin position="19"/>
        <end position="571"/>
    </location>
</feature>
<dbReference type="AlphaFoldDB" id="A0A9P0FVE0"/>
<dbReference type="InterPro" id="IPR050309">
    <property type="entry name" value="Type-B_Carboxylest/Lipase"/>
</dbReference>
<dbReference type="Gene3D" id="3.40.50.1820">
    <property type="entry name" value="alpha/beta hydrolase"/>
    <property type="match status" value="1"/>
</dbReference>
<reference evidence="5" key="1">
    <citation type="submission" date="2021-12" db="EMBL/GenBank/DDBJ databases">
        <authorList>
            <person name="King R."/>
        </authorList>
    </citation>
    <scope>NUCLEOTIDE SEQUENCE</scope>
</reference>
<feature type="transmembrane region" description="Helical" evidence="2">
    <location>
        <begin position="550"/>
        <end position="569"/>
    </location>
</feature>
<evidence type="ECO:0000259" key="4">
    <source>
        <dbReference type="Pfam" id="PF00135"/>
    </source>
</evidence>
<keyword evidence="2" id="KW-0472">Membrane</keyword>
<dbReference type="PANTHER" id="PTHR11559">
    <property type="entry name" value="CARBOXYLESTERASE"/>
    <property type="match status" value="1"/>
</dbReference>
<proteinExistence type="predicted"/>
<dbReference type="InterPro" id="IPR029058">
    <property type="entry name" value="AB_hydrolase_fold"/>
</dbReference>
<evidence type="ECO:0000256" key="3">
    <source>
        <dbReference type="SAM" id="SignalP"/>
    </source>
</evidence>